<gene>
    <name evidence="3" type="ORF">CC86DRAFT_287155</name>
</gene>
<evidence type="ECO:0000259" key="2">
    <source>
        <dbReference type="PROSITE" id="PS51253"/>
    </source>
</evidence>
<organism evidence="3 4">
    <name type="scientific">Ophiobolus disseminans</name>
    <dbReference type="NCBI Taxonomy" id="1469910"/>
    <lineage>
        <taxon>Eukaryota</taxon>
        <taxon>Fungi</taxon>
        <taxon>Dikarya</taxon>
        <taxon>Ascomycota</taxon>
        <taxon>Pezizomycotina</taxon>
        <taxon>Dothideomycetes</taxon>
        <taxon>Pleosporomycetidae</taxon>
        <taxon>Pleosporales</taxon>
        <taxon>Pleosporineae</taxon>
        <taxon>Phaeosphaeriaceae</taxon>
        <taxon>Ophiobolus</taxon>
    </lineage>
</organism>
<sequence length="55" mass="6277">QEHELVLYFKQLTKRGLPPTRAMVQNFASTIAKTGVSKSWVTRFINQNDNAIISK</sequence>
<reference evidence="3" key="1">
    <citation type="journal article" date="2020" name="Stud. Mycol.">
        <title>101 Dothideomycetes genomes: a test case for predicting lifestyles and emergence of pathogens.</title>
        <authorList>
            <person name="Haridas S."/>
            <person name="Albert R."/>
            <person name="Binder M."/>
            <person name="Bloem J."/>
            <person name="Labutti K."/>
            <person name="Salamov A."/>
            <person name="Andreopoulos B."/>
            <person name="Baker S."/>
            <person name="Barry K."/>
            <person name="Bills G."/>
            <person name="Bluhm B."/>
            <person name="Cannon C."/>
            <person name="Castanera R."/>
            <person name="Culley D."/>
            <person name="Daum C."/>
            <person name="Ezra D."/>
            <person name="Gonzalez J."/>
            <person name="Henrissat B."/>
            <person name="Kuo A."/>
            <person name="Liang C."/>
            <person name="Lipzen A."/>
            <person name="Lutzoni F."/>
            <person name="Magnuson J."/>
            <person name="Mondo S."/>
            <person name="Nolan M."/>
            <person name="Ohm R."/>
            <person name="Pangilinan J."/>
            <person name="Park H.-J."/>
            <person name="Ramirez L."/>
            <person name="Alfaro M."/>
            <person name="Sun H."/>
            <person name="Tritt A."/>
            <person name="Yoshinaga Y."/>
            <person name="Zwiers L.-H."/>
            <person name="Turgeon B."/>
            <person name="Goodwin S."/>
            <person name="Spatafora J."/>
            <person name="Crous P."/>
            <person name="Grigoriev I."/>
        </authorList>
    </citation>
    <scope>NUCLEOTIDE SEQUENCE</scope>
    <source>
        <strain evidence="3">CBS 113818</strain>
    </source>
</reference>
<dbReference type="Proteomes" id="UP000799424">
    <property type="component" value="Unassembled WGS sequence"/>
</dbReference>
<keyword evidence="4" id="KW-1185">Reference proteome</keyword>
<dbReference type="PROSITE" id="PS51253">
    <property type="entry name" value="HTH_CENPB"/>
    <property type="match status" value="1"/>
</dbReference>
<dbReference type="InterPro" id="IPR006600">
    <property type="entry name" value="HTH_CenpB_DNA-bd_dom"/>
</dbReference>
<protein>
    <recommendedName>
        <fullName evidence="2">HTH CENPB-type domain-containing protein</fullName>
    </recommendedName>
</protein>
<dbReference type="AlphaFoldDB" id="A0A6A7A7Z2"/>
<feature type="domain" description="HTH CENPB-type" evidence="2">
    <location>
        <begin position="1"/>
        <end position="54"/>
    </location>
</feature>
<name>A0A6A7A7Z2_9PLEO</name>
<evidence type="ECO:0000256" key="1">
    <source>
        <dbReference type="ARBA" id="ARBA00023125"/>
    </source>
</evidence>
<dbReference type="OrthoDB" id="3783604at2759"/>
<proteinExistence type="predicted"/>
<evidence type="ECO:0000313" key="3">
    <source>
        <dbReference type="EMBL" id="KAF2828924.1"/>
    </source>
</evidence>
<feature type="non-terminal residue" evidence="3">
    <location>
        <position position="1"/>
    </location>
</feature>
<dbReference type="Pfam" id="PF03221">
    <property type="entry name" value="HTH_Tnp_Tc5"/>
    <property type="match status" value="1"/>
</dbReference>
<keyword evidence="1" id="KW-0238">DNA-binding</keyword>
<accession>A0A6A7A7Z2</accession>
<evidence type="ECO:0000313" key="4">
    <source>
        <dbReference type="Proteomes" id="UP000799424"/>
    </source>
</evidence>
<dbReference type="GO" id="GO:0003677">
    <property type="term" value="F:DNA binding"/>
    <property type="evidence" value="ECO:0007669"/>
    <property type="project" value="UniProtKB-KW"/>
</dbReference>
<dbReference type="EMBL" id="MU006221">
    <property type="protein sequence ID" value="KAF2828924.1"/>
    <property type="molecule type" value="Genomic_DNA"/>
</dbReference>